<feature type="non-terminal residue" evidence="2">
    <location>
        <position position="1"/>
    </location>
</feature>
<dbReference type="AlphaFoldDB" id="K1TH80"/>
<keyword evidence="1" id="KW-1133">Transmembrane helix</keyword>
<dbReference type="EMBL" id="AJWY01009370">
    <property type="protein sequence ID" value="EKC58566.1"/>
    <property type="molecule type" value="Genomic_DNA"/>
</dbReference>
<proteinExistence type="predicted"/>
<evidence type="ECO:0000256" key="1">
    <source>
        <dbReference type="SAM" id="Phobius"/>
    </source>
</evidence>
<keyword evidence="1" id="KW-0472">Membrane</keyword>
<gene>
    <name evidence="2" type="ORF">LEA_13798</name>
</gene>
<reference evidence="2" key="1">
    <citation type="journal article" date="2013" name="Environ. Microbiol.">
        <title>Microbiota from the distal guts of lean and obese adolescents exhibit partial functional redundancy besides clear differences in community structure.</title>
        <authorList>
            <person name="Ferrer M."/>
            <person name="Ruiz A."/>
            <person name="Lanza F."/>
            <person name="Haange S.B."/>
            <person name="Oberbach A."/>
            <person name="Till H."/>
            <person name="Bargiela R."/>
            <person name="Campoy C."/>
            <person name="Segura M.T."/>
            <person name="Richter M."/>
            <person name="von Bergen M."/>
            <person name="Seifert J."/>
            <person name="Suarez A."/>
        </authorList>
    </citation>
    <scope>NUCLEOTIDE SEQUENCE</scope>
</reference>
<name>K1TH80_9ZZZZ</name>
<protein>
    <submittedName>
        <fullName evidence="2">Uncharacterized protein</fullName>
    </submittedName>
</protein>
<organism evidence="2">
    <name type="scientific">human gut metagenome</name>
    <dbReference type="NCBI Taxonomy" id="408170"/>
    <lineage>
        <taxon>unclassified sequences</taxon>
        <taxon>metagenomes</taxon>
        <taxon>organismal metagenomes</taxon>
    </lineage>
</organism>
<evidence type="ECO:0000313" key="2">
    <source>
        <dbReference type="EMBL" id="EKC58566.1"/>
    </source>
</evidence>
<keyword evidence="1" id="KW-0812">Transmembrane</keyword>
<comment type="caution">
    <text evidence="2">The sequence shown here is derived from an EMBL/GenBank/DDBJ whole genome shotgun (WGS) entry which is preliminary data.</text>
</comment>
<sequence>ALHMVVDKLKNDIALAKEQEEILAKAGYDVNRLNDGKNLFLSLVIVVRTLVMVSFVWLQQ</sequence>
<feature type="transmembrane region" description="Helical" evidence="1">
    <location>
        <begin position="39"/>
        <end position="58"/>
    </location>
</feature>
<accession>K1TH80</accession>